<reference evidence="1 2" key="1">
    <citation type="submission" date="2022-03" db="EMBL/GenBank/DDBJ databases">
        <title>Metagenome-assembled genomes from swine fecal metagenomes.</title>
        <authorList>
            <person name="Holman D.B."/>
            <person name="Kommadath A."/>
        </authorList>
    </citation>
    <scope>NUCLEOTIDE SEQUENCE [LARGE SCALE GENOMIC DNA]</scope>
    <source>
        <strain evidence="1">SUG147</strain>
    </source>
</reference>
<dbReference type="InterPro" id="IPR052058">
    <property type="entry name" value="Alcohol_O-acetyltransferase"/>
</dbReference>
<dbReference type="PANTHER" id="PTHR28037">
    <property type="entry name" value="ALCOHOL O-ACETYLTRANSFERASE 1-RELATED"/>
    <property type="match status" value="1"/>
</dbReference>
<dbReference type="PANTHER" id="PTHR28037:SF1">
    <property type="entry name" value="ALCOHOL O-ACETYLTRANSFERASE 1-RELATED"/>
    <property type="match status" value="1"/>
</dbReference>
<proteinExistence type="predicted"/>
<sequence length="430" mass="49155">MKKNLRWLKLDNAAKIYPAARRKYWTNVFRISVTFRDDIDPAVLQSALDVTVKRFPSVAVRLRTGVFWYYLEEIPEAPRVMSEESCSLNRMTFRSIRKCAIRVLYHKKRMSVEMFHSVTDGNGGLVFAKTLAAEYAREKYGIDTPSGDGILDLTEDAAESELEDSFGRYDAPVSASRREDNSYMMTGTHEPDGFLHVTTGIIDTASALELSKKYGTTLTVFLAAVMMKCIYDIQNERVRNPKKREAVRILIPVNLRKLFESDTMRNFASYITPGIDPKLGEYTFEEMVSVIHHSMALELNPKRMSAKFTANVRSERQAILRIMPLFIKNFAMKMVYNRVGERKSSICMSNLGLVTLPKPLSDYVTRIDFVLGVQADTPCNCGICSYGGKLYINFIRSIREPELERRFFTFLRRAGLHVLVESNQRDVRSG</sequence>
<comment type="caution">
    <text evidence="1">The sequence shown here is derived from an EMBL/GenBank/DDBJ whole genome shotgun (WGS) entry which is preliminary data.</text>
</comment>
<dbReference type="EMBL" id="JALEMU010000041">
    <property type="protein sequence ID" value="MCI5755128.1"/>
    <property type="molecule type" value="Genomic_DNA"/>
</dbReference>
<dbReference type="AlphaFoldDB" id="A0AAE3FFX7"/>
<evidence type="ECO:0000313" key="2">
    <source>
        <dbReference type="Proteomes" id="UP001139365"/>
    </source>
</evidence>
<organism evidence="1 2">
    <name type="scientific">Candidatus Colimorpha enterica</name>
    <dbReference type="NCBI Taxonomy" id="3083063"/>
    <lineage>
        <taxon>Bacteria</taxon>
        <taxon>Pseudomonadati</taxon>
        <taxon>Bacteroidota</taxon>
        <taxon>Bacteroidia</taxon>
        <taxon>Bacteroidales</taxon>
        <taxon>Candidatus Colimorpha</taxon>
    </lineage>
</organism>
<accession>A0AAE3FFX7</accession>
<gene>
    <name evidence="1" type="ORF">MR241_02400</name>
</gene>
<protein>
    <recommendedName>
        <fullName evidence="3">Alcohol acetyltransferase</fullName>
    </recommendedName>
</protein>
<name>A0AAE3FFX7_9BACT</name>
<dbReference type="Proteomes" id="UP001139365">
    <property type="component" value="Unassembled WGS sequence"/>
</dbReference>
<evidence type="ECO:0008006" key="3">
    <source>
        <dbReference type="Google" id="ProtNLM"/>
    </source>
</evidence>
<evidence type="ECO:0000313" key="1">
    <source>
        <dbReference type="EMBL" id="MCI5755128.1"/>
    </source>
</evidence>